<dbReference type="EMBL" id="AP022620">
    <property type="protein sequence ID" value="BBZ77920.1"/>
    <property type="molecule type" value="Genomic_DNA"/>
</dbReference>
<keyword evidence="7" id="KW-1185">Reference proteome</keyword>
<keyword evidence="3" id="KW-0804">Transcription</keyword>
<dbReference type="KEGG" id="many:MANY_32570"/>
<dbReference type="AlphaFoldDB" id="A0A6N4W7G0"/>
<accession>A0A6N4W7G0</accession>
<dbReference type="InterPro" id="IPR036390">
    <property type="entry name" value="WH_DNA-bd_sf"/>
</dbReference>
<sequence length="300" mass="32517">MQNGESSGRSSPPTQRVVAILDFLAKHPHEQFGLSHLARRLELSKPTCLGIVTTLTESGYLVRDPKDKTYRLGPSLITLGHIAQESLRVNPAARAELSRLSNTFNTTAALAGVVDDRITLLELIGPPGSDVGVRVGQSYPFAPPVGLMFVLWDDDALRTWLAKTPTIPLRTDSQRLERVVAECRSSGYLVERLTPAGRRLYALMAGVSSTLPDELRALLGELISDIGERVHLPGESGPRQRHDVSVIAAPVYDHHHRQAMTVSLQIGRALTDAEITKHARGLVATADALTAQLGGAKPAW</sequence>
<evidence type="ECO:0000256" key="1">
    <source>
        <dbReference type="ARBA" id="ARBA00023015"/>
    </source>
</evidence>
<dbReference type="GO" id="GO:0003677">
    <property type="term" value="F:DNA binding"/>
    <property type="evidence" value="ECO:0007669"/>
    <property type="project" value="UniProtKB-KW"/>
</dbReference>
<dbReference type="PANTHER" id="PTHR30136:SF24">
    <property type="entry name" value="HTH-TYPE TRANSCRIPTIONAL REPRESSOR ALLR"/>
    <property type="match status" value="1"/>
</dbReference>
<dbReference type="Gene3D" id="3.30.450.40">
    <property type="match status" value="1"/>
</dbReference>
<dbReference type="PANTHER" id="PTHR30136">
    <property type="entry name" value="HELIX-TURN-HELIX TRANSCRIPTIONAL REGULATOR, ICLR FAMILY"/>
    <property type="match status" value="1"/>
</dbReference>
<dbReference type="SUPFAM" id="SSF46785">
    <property type="entry name" value="Winged helix' DNA-binding domain"/>
    <property type="match status" value="1"/>
</dbReference>
<dbReference type="Gene3D" id="1.10.10.10">
    <property type="entry name" value="Winged helix-like DNA-binding domain superfamily/Winged helix DNA-binding domain"/>
    <property type="match status" value="1"/>
</dbReference>
<dbReference type="SUPFAM" id="SSF55781">
    <property type="entry name" value="GAF domain-like"/>
    <property type="match status" value="1"/>
</dbReference>
<evidence type="ECO:0000259" key="5">
    <source>
        <dbReference type="PROSITE" id="PS51078"/>
    </source>
</evidence>
<dbReference type="InterPro" id="IPR005471">
    <property type="entry name" value="Tscrpt_reg_IclR_N"/>
</dbReference>
<evidence type="ECO:0000259" key="4">
    <source>
        <dbReference type="PROSITE" id="PS51077"/>
    </source>
</evidence>
<dbReference type="SMART" id="SM00346">
    <property type="entry name" value="HTH_ICLR"/>
    <property type="match status" value="1"/>
</dbReference>
<evidence type="ECO:0000256" key="2">
    <source>
        <dbReference type="ARBA" id="ARBA00023125"/>
    </source>
</evidence>
<dbReference type="RefSeq" id="WP_163805156.1">
    <property type="nucleotide sequence ID" value="NZ_AP022620.1"/>
</dbReference>
<keyword evidence="2" id="KW-0238">DNA-binding</keyword>
<evidence type="ECO:0000256" key="3">
    <source>
        <dbReference type="ARBA" id="ARBA00023163"/>
    </source>
</evidence>
<dbReference type="PROSITE" id="PS51077">
    <property type="entry name" value="HTH_ICLR"/>
    <property type="match status" value="1"/>
</dbReference>
<dbReference type="InterPro" id="IPR014757">
    <property type="entry name" value="Tscrpt_reg_IclR_C"/>
</dbReference>
<dbReference type="InterPro" id="IPR029016">
    <property type="entry name" value="GAF-like_dom_sf"/>
</dbReference>
<gene>
    <name evidence="6" type="ORF">MANY_32570</name>
</gene>
<keyword evidence="1" id="KW-0805">Transcription regulation</keyword>
<dbReference type="PROSITE" id="PS51078">
    <property type="entry name" value="ICLR_ED"/>
    <property type="match status" value="1"/>
</dbReference>
<dbReference type="GO" id="GO:0045892">
    <property type="term" value="P:negative regulation of DNA-templated transcription"/>
    <property type="evidence" value="ECO:0007669"/>
    <property type="project" value="TreeGrafter"/>
</dbReference>
<feature type="domain" description="HTH iclR-type" evidence="4">
    <location>
        <begin position="11"/>
        <end position="74"/>
    </location>
</feature>
<feature type="domain" description="IclR-ED" evidence="5">
    <location>
        <begin position="75"/>
        <end position="295"/>
    </location>
</feature>
<organism evidence="6 7">
    <name type="scientific">Mycolicibacterium anyangense</name>
    <dbReference type="NCBI Taxonomy" id="1431246"/>
    <lineage>
        <taxon>Bacteria</taxon>
        <taxon>Bacillati</taxon>
        <taxon>Actinomycetota</taxon>
        <taxon>Actinomycetes</taxon>
        <taxon>Mycobacteriales</taxon>
        <taxon>Mycobacteriaceae</taxon>
        <taxon>Mycolicibacterium</taxon>
    </lineage>
</organism>
<dbReference type="InterPro" id="IPR036388">
    <property type="entry name" value="WH-like_DNA-bd_sf"/>
</dbReference>
<name>A0A6N4W7G0_9MYCO</name>
<dbReference type="Pfam" id="PF09339">
    <property type="entry name" value="HTH_IclR"/>
    <property type="match status" value="1"/>
</dbReference>
<evidence type="ECO:0000313" key="7">
    <source>
        <dbReference type="Proteomes" id="UP000467249"/>
    </source>
</evidence>
<dbReference type="Proteomes" id="UP000467249">
    <property type="component" value="Chromosome"/>
</dbReference>
<protein>
    <submittedName>
        <fullName evidence="6">Transcriptional regulator</fullName>
    </submittedName>
</protein>
<evidence type="ECO:0000313" key="6">
    <source>
        <dbReference type="EMBL" id="BBZ77920.1"/>
    </source>
</evidence>
<proteinExistence type="predicted"/>
<reference evidence="6 7" key="1">
    <citation type="journal article" date="2019" name="Emerg. Microbes Infect.">
        <title>Comprehensive subspecies identification of 175 nontuberculous mycobacteria species based on 7547 genomic profiles.</title>
        <authorList>
            <person name="Matsumoto Y."/>
            <person name="Kinjo T."/>
            <person name="Motooka D."/>
            <person name="Nabeya D."/>
            <person name="Jung N."/>
            <person name="Uechi K."/>
            <person name="Horii T."/>
            <person name="Iida T."/>
            <person name="Fujita J."/>
            <person name="Nakamura S."/>
        </authorList>
    </citation>
    <scope>NUCLEOTIDE SEQUENCE [LARGE SCALE GENOMIC DNA]</scope>
    <source>
        <strain evidence="6 7">JCM 30275</strain>
    </source>
</reference>
<dbReference type="InterPro" id="IPR050707">
    <property type="entry name" value="HTH_MetabolicPath_Reg"/>
</dbReference>
<dbReference type="GO" id="GO:0003700">
    <property type="term" value="F:DNA-binding transcription factor activity"/>
    <property type="evidence" value="ECO:0007669"/>
    <property type="project" value="TreeGrafter"/>
</dbReference>